<proteinExistence type="inferred from homology"/>
<dbReference type="OrthoDB" id="184152at2"/>
<name>A0A1M6SDZ9_PARC5</name>
<keyword evidence="3 5" id="KW-0378">Hydrolase</keyword>
<dbReference type="SUPFAM" id="SSF52743">
    <property type="entry name" value="Subtilisin-like"/>
    <property type="match status" value="1"/>
</dbReference>
<evidence type="ECO:0000256" key="5">
    <source>
        <dbReference type="PROSITE-ProRule" id="PRU01240"/>
    </source>
</evidence>
<dbReference type="PANTHER" id="PTHR43806:SF11">
    <property type="entry name" value="CEREVISIN-RELATED"/>
    <property type="match status" value="1"/>
</dbReference>
<dbReference type="GO" id="GO:0006508">
    <property type="term" value="P:proteolysis"/>
    <property type="evidence" value="ECO:0007669"/>
    <property type="project" value="UniProtKB-KW"/>
</dbReference>
<feature type="domain" description="Peptidase S8/S53" evidence="6">
    <location>
        <begin position="3"/>
        <end position="229"/>
    </location>
</feature>
<sequence length="542" mass="62506">MTDKVHVAIIDDGVNSKCYNTISLEYDLEISEQLSIRNRDICNPFEKSHGTICAAIINKYCSNVMLSSIKIIDSKNGLGNKKKLVKAIEWCIENNINIINLSLGTIEIYDREEIRSIVNEAYNEGIIIVAACKNTDIVTYPASFHNVIGVKCEKNNILNEGQYFYSIEPINGIEITAFARHKLIDHLQREYICKNCNSYATPFITALVANLLNNSTAYNLREIKRQLCRGSINRSKNSVFYECYGNTEWINKAILINLNSNEKFISRFSFNVKQIVNIECSNIEKGLYDICNYLYLNDMATSDLDTIIINAENIMKVKSISAFESNLKKIGEIFKNIVFINADKELNRIVKKYSSINYFNPILKSNAFIPKLKFEKPIIAIYDFSGNRLYEVLVFLTDLFKKDNYNVVTLINNLKGILYGFIPFLIDNISNDNTNNPENMYYMYNAIMNIYNGDLTLVGVNCTKKNFNYTTFIDNLFDIDINIIIFEDTLFLSKEKFRKASYNSRSFLNYLYNENNNDNVIHISKNKYIEIVYSKILEIYEG</sequence>
<reference evidence="7 8" key="1">
    <citation type="submission" date="2016-11" db="EMBL/GenBank/DDBJ databases">
        <authorList>
            <person name="Jaros S."/>
            <person name="Januszkiewicz K."/>
            <person name="Wedrychowicz H."/>
        </authorList>
    </citation>
    <scope>NUCLEOTIDE SEQUENCE [LARGE SCALE GENOMIC DNA]</scope>
    <source>
        <strain evidence="7 8">DSM 15212</strain>
    </source>
</reference>
<evidence type="ECO:0000256" key="2">
    <source>
        <dbReference type="ARBA" id="ARBA00022670"/>
    </source>
</evidence>
<dbReference type="Proteomes" id="UP000184465">
    <property type="component" value="Unassembled WGS sequence"/>
</dbReference>
<feature type="active site" description="Charge relay system" evidence="5">
    <location>
        <position position="11"/>
    </location>
</feature>
<protein>
    <submittedName>
        <fullName evidence="7">Subtilase family protein</fullName>
    </submittedName>
</protein>
<dbReference type="Pfam" id="PF00082">
    <property type="entry name" value="Peptidase_S8"/>
    <property type="match status" value="1"/>
</dbReference>
<feature type="active site" description="Charge relay system" evidence="5">
    <location>
        <position position="49"/>
    </location>
</feature>
<dbReference type="PROSITE" id="PS51892">
    <property type="entry name" value="SUBTILASE"/>
    <property type="match status" value="1"/>
</dbReference>
<organism evidence="7 8">
    <name type="scientific">Paramaledivibacter caminithermalis (strain DSM 15212 / CIP 107654 / DViRD3)</name>
    <name type="common">Clostridium caminithermale</name>
    <dbReference type="NCBI Taxonomy" id="1121301"/>
    <lineage>
        <taxon>Bacteria</taxon>
        <taxon>Bacillati</taxon>
        <taxon>Bacillota</taxon>
        <taxon>Clostridia</taxon>
        <taxon>Peptostreptococcales</taxon>
        <taxon>Caminicellaceae</taxon>
        <taxon>Paramaledivibacter</taxon>
    </lineage>
</organism>
<evidence type="ECO:0000259" key="6">
    <source>
        <dbReference type="Pfam" id="PF00082"/>
    </source>
</evidence>
<dbReference type="GO" id="GO:0004252">
    <property type="term" value="F:serine-type endopeptidase activity"/>
    <property type="evidence" value="ECO:0007669"/>
    <property type="project" value="UniProtKB-UniRule"/>
</dbReference>
<keyword evidence="2 5" id="KW-0645">Protease</keyword>
<dbReference type="Gene3D" id="3.40.50.200">
    <property type="entry name" value="Peptidase S8/S53 domain"/>
    <property type="match status" value="1"/>
</dbReference>
<dbReference type="RefSeq" id="WP_073152525.1">
    <property type="nucleotide sequence ID" value="NZ_FRAG01000059.1"/>
</dbReference>
<evidence type="ECO:0000256" key="3">
    <source>
        <dbReference type="ARBA" id="ARBA00022801"/>
    </source>
</evidence>
<keyword evidence="8" id="KW-1185">Reference proteome</keyword>
<accession>A0A1M6SDZ9</accession>
<evidence type="ECO:0000256" key="1">
    <source>
        <dbReference type="ARBA" id="ARBA00011073"/>
    </source>
</evidence>
<keyword evidence="4 5" id="KW-0720">Serine protease</keyword>
<evidence type="ECO:0000256" key="4">
    <source>
        <dbReference type="ARBA" id="ARBA00022825"/>
    </source>
</evidence>
<feature type="active site" description="Charge relay system" evidence="5">
    <location>
        <position position="198"/>
    </location>
</feature>
<dbReference type="InterPro" id="IPR036852">
    <property type="entry name" value="Peptidase_S8/S53_dom_sf"/>
</dbReference>
<evidence type="ECO:0000313" key="7">
    <source>
        <dbReference type="EMBL" id="SHK42718.1"/>
    </source>
</evidence>
<dbReference type="AlphaFoldDB" id="A0A1M6SDZ9"/>
<dbReference type="InterPro" id="IPR000209">
    <property type="entry name" value="Peptidase_S8/S53_dom"/>
</dbReference>
<dbReference type="EMBL" id="FRAG01000059">
    <property type="protein sequence ID" value="SHK42718.1"/>
    <property type="molecule type" value="Genomic_DNA"/>
</dbReference>
<gene>
    <name evidence="7" type="ORF">SAMN02745912_03279</name>
</gene>
<dbReference type="PANTHER" id="PTHR43806">
    <property type="entry name" value="PEPTIDASE S8"/>
    <property type="match status" value="1"/>
</dbReference>
<dbReference type="InterPro" id="IPR050131">
    <property type="entry name" value="Peptidase_S8_subtilisin-like"/>
</dbReference>
<dbReference type="STRING" id="1121301.SAMN02745912_03279"/>
<evidence type="ECO:0000313" key="8">
    <source>
        <dbReference type="Proteomes" id="UP000184465"/>
    </source>
</evidence>
<comment type="similarity">
    <text evidence="1 5">Belongs to the peptidase S8 family.</text>
</comment>